<dbReference type="GeneID" id="87862801"/>
<organism evidence="1 2">
    <name type="scientific">Neurospora tetraspora</name>
    <dbReference type="NCBI Taxonomy" id="94610"/>
    <lineage>
        <taxon>Eukaryota</taxon>
        <taxon>Fungi</taxon>
        <taxon>Dikarya</taxon>
        <taxon>Ascomycota</taxon>
        <taxon>Pezizomycotina</taxon>
        <taxon>Sordariomycetes</taxon>
        <taxon>Sordariomycetidae</taxon>
        <taxon>Sordariales</taxon>
        <taxon>Sordariaceae</taxon>
        <taxon>Neurospora</taxon>
    </lineage>
</organism>
<dbReference type="AlphaFoldDB" id="A0AAE0JDT8"/>
<dbReference type="Proteomes" id="UP001278500">
    <property type="component" value="Unassembled WGS sequence"/>
</dbReference>
<protein>
    <submittedName>
        <fullName evidence="1">Uncharacterized protein</fullName>
    </submittedName>
</protein>
<evidence type="ECO:0000313" key="2">
    <source>
        <dbReference type="Proteomes" id="UP001278500"/>
    </source>
</evidence>
<sequence length="162" mass="18448">MPLRSPTIAVLVWAETWMGLRSEAQELQQSLTALTALGRRRRIRHVLGSPSSDEKLLHAIGQWVPAWKAHRKVPSATGSSSRRRGRLAVNVEHHHHRHAESPGFMLVNSVRRAILKQVRLRNGPRVAHGGWPIKFREQHFEQLHVGECQTFEDELGDYPDNA</sequence>
<reference evidence="1" key="2">
    <citation type="submission" date="2023-06" db="EMBL/GenBank/DDBJ databases">
        <authorList>
            <consortium name="Lawrence Berkeley National Laboratory"/>
            <person name="Haridas S."/>
            <person name="Hensen N."/>
            <person name="Bonometti L."/>
            <person name="Westerberg I."/>
            <person name="Brannstrom I.O."/>
            <person name="Guillou S."/>
            <person name="Cros-Aarteil S."/>
            <person name="Calhoun S."/>
            <person name="Kuo A."/>
            <person name="Mondo S."/>
            <person name="Pangilinan J."/>
            <person name="Riley R."/>
            <person name="Labutti K."/>
            <person name="Andreopoulos B."/>
            <person name="Lipzen A."/>
            <person name="Chen C."/>
            <person name="Yanf M."/>
            <person name="Daum C."/>
            <person name="Ng V."/>
            <person name="Clum A."/>
            <person name="Steindorff A."/>
            <person name="Ohm R."/>
            <person name="Martin F."/>
            <person name="Silar P."/>
            <person name="Natvig D."/>
            <person name="Lalanne C."/>
            <person name="Gautier V."/>
            <person name="Ament-Velasquez S.L."/>
            <person name="Kruys A."/>
            <person name="Hutchinson M.I."/>
            <person name="Powell A.J."/>
            <person name="Barry K."/>
            <person name="Miller A.N."/>
            <person name="Grigoriev I.V."/>
            <person name="Debuchy R."/>
            <person name="Gladieux P."/>
            <person name="Thoren M.H."/>
            <person name="Johannesson H."/>
        </authorList>
    </citation>
    <scope>NUCLEOTIDE SEQUENCE</scope>
    <source>
        <strain evidence="1">CBS 560.94</strain>
    </source>
</reference>
<keyword evidence="2" id="KW-1185">Reference proteome</keyword>
<gene>
    <name evidence="1" type="ORF">B0H65DRAFT_443782</name>
</gene>
<dbReference type="EMBL" id="JAUEPP010000005">
    <property type="protein sequence ID" value="KAK3343013.1"/>
    <property type="molecule type" value="Genomic_DNA"/>
</dbReference>
<dbReference type="RefSeq" id="XP_062680806.1">
    <property type="nucleotide sequence ID" value="XM_062825647.1"/>
</dbReference>
<reference evidence="1" key="1">
    <citation type="journal article" date="2023" name="Mol. Phylogenet. Evol.">
        <title>Genome-scale phylogeny and comparative genomics of the fungal order Sordariales.</title>
        <authorList>
            <person name="Hensen N."/>
            <person name="Bonometti L."/>
            <person name="Westerberg I."/>
            <person name="Brannstrom I.O."/>
            <person name="Guillou S."/>
            <person name="Cros-Aarteil S."/>
            <person name="Calhoun S."/>
            <person name="Haridas S."/>
            <person name="Kuo A."/>
            <person name="Mondo S."/>
            <person name="Pangilinan J."/>
            <person name="Riley R."/>
            <person name="LaButti K."/>
            <person name="Andreopoulos B."/>
            <person name="Lipzen A."/>
            <person name="Chen C."/>
            <person name="Yan M."/>
            <person name="Daum C."/>
            <person name="Ng V."/>
            <person name="Clum A."/>
            <person name="Steindorff A."/>
            <person name="Ohm R.A."/>
            <person name="Martin F."/>
            <person name="Silar P."/>
            <person name="Natvig D.O."/>
            <person name="Lalanne C."/>
            <person name="Gautier V."/>
            <person name="Ament-Velasquez S.L."/>
            <person name="Kruys A."/>
            <person name="Hutchinson M.I."/>
            <person name="Powell A.J."/>
            <person name="Barry K."/>
            <person name="Miller A.N."/>
            <person name="Grigoriev I.V."/>
            <person name="Debuchy R."/>
            <person name="Gladieux P."/>
            <person name="Hiltunen Thoren M."/>
            <person name="Johannesson H."/>
        </authorList>
    </citation>
    <scope>NUCLEOTIDE SEQUENCE</scope>
    <source>
        <strain evidence="1">CBS 560.94</strain>
    </source>
</reference>
<evidence type="ECO:0000313" key="1">
    <source>
        <dbReference type="EMBL" id="KAK3343013.1"/>
    </source>
</evidence>
<proteinExistence type="predicted"/>
<name>A0AAE0JDT8_9PEZI</name>
<accession>A0AAE0JDT8</accession>
<comment type="caution">
    <text evidence="1">The sequence shown here is derived from an EMBL/GenBank/DDBJ whole genome shotgun (WGS) entry which is preliminary data.</text>
</comment>